<keyword evidence="1" id="KW-0810">Translation regulation</keyword>
<reference evidence="5 6" key="2">
    <citation type="journal article" date="2013" name="PLoS ONE">
        <title>Whole genome mapping and re-organization of the nuclear and mitochondrial genomes of Babesia microti isolates.</title>
        <authorList>
            <person name="Cornillot E."/>
            <person name="Dassouli A."/>
            <person name="Garg A."/>
            <person name="Pachikara N."/>
            <person name="Randazzo S."/>
            <person name="Depoix D."/>
            <person name="Carcy B."/>
            <person name="Delbecq S."/>
            <person name="Frutos R."/>
            <person name="Silva J.C."/>
            <person name="Sutton R."/>
            <person name="Krause P.J."/>
            <person name="Mamoun C.B."/>
        </authorList>
    </citation>
    <scope>NUCLEOTIDE SEQUENCE [LARGE SCALE GENOMIC DNA]</scope>
    <source>
        <strain evidence="5 6">RI</strain>
    </source>
</reference>
<feature type="domain" description="Post-transcriptional regulator MKT1 N-terminal" evidence="4">
    <location>
        <begin position="288"/>
        <end position="366"/>
    </location>
</feature>
<organism evidence="5 6">
    <name type="scientific">Babesia microti (strain RI)</name>
    <dbReference type="NCBI Taxonomy" id="1133968"/>
    <lineage>
        <taxon>Eukaryota</taxon>
        <taxon>Sar</taxon>
        <taxon>Alveolata</taxon>
        <taxon>Apicomplexa</taxon>
        <taxon>Aconoidasida</taxon>
        <taxon>Piroplasmida</taxon>
        <taxon>Babesiidae</taxon>
        <taxon>Babesia</taxon>
    </lineage>
</organism>
<sequence length="692" mass="78158">MRVRNLFRCIKDQNLLHTESLSKYNKEEFIYVDAGWFFKDIEGLVDPSIDIMECYSSCIPIKINQMLGKLDYYGIKAVFVFPGLPYKHNMNLLAGINLSRVNIYEHMTNPEVKFNSYYDLDPNILFLVYNYLKSAKRYVVQAPYLALAQISHFNKKGLCNIAISSPSLLLFGVKTVFTDVDLGNGMCSVAYLPEILAKFGVTFDQFVNAAILSGTEYSFTLESLNKSNFSFMDAIELVKRESFEDLIKAESAKQFDIANKIVVNSLVFDKGIKTIPCNSNLDFSVYAKLVGPKLPDSIYNMLYCGLISPNLLYTLCSGYWMELPDPHVKTEEYRELLEDLRDLHLRCIEIIASKLPDFFTTREYNFVKVADNQWNKYSIKRTLTNGTRGKFVRITAADVINEMARQKVDKVSLLLCLKWHLHSINSNCPLIFDQEKIDKSLHDENSLSCIVLFMFLDNLGYFTIEGGATLYGLALSKTADEFQISTLITLEMLKYGILTSEQLKTIDAVSESTSVKLLCRLASLHPIQLKGRWGLKPHLELSAFNSLVKLITSAMCTLFDACIANVTIDSNIPLTKIIHIKEELCSTASLMGVVFKYFLEYKSGKGNKKGGNLSPMVSVMEQSELEQSLIGYFPSLLQPLEAIKSASKMIISLHGLIAEVGNKADSAALVNELSMAKKFMIFQMQRYALDVE</sequence>
<evidence type="ECO:0000313" key="5">
    <source>
        <dbReference type="EMBL" id="CCF72582.1"/>
    </source>
</evidence>
<dbReference type="InterPro" id="IPR029060">
    <property type="entry name" value="PIN-like_dom_sf"/>
</dbReference>
<dbReference type="GO" id="GO:0006417">
    <property type="term" value="P:regulation of translation"/>
    <property type="evidence" value="ECO:0007669"/>
    <property type="project" value="UniProtKB-KW"/>
</dbReference>
<dbReference type="PANTHER" id="PTHR11081:SF32">
    <property type="entry name" value="POST-TRANSCRIPTIONAL REGULATOR MKT1"/>
    <property type="match status" value="1"/>
</dbReference>
<dbReference type="AlphaFoldDB" id="I7J564"/>
<gene>
    <name evidence="5" type="ORF">BMR1_01G00560</name>
</gene>
<evidence type="ECO:0000313" key="6">
    <source>
        <dbReference type="Proteomes" id="UP000002899"/>
    </source>
</evidence>
<dbReference type="OrthoDB" id="17262at2759"/>
<dbReference type="GO" id="GO:0017108">
    <property type="term" value="F:5'-flap endonuclease activity"/>
    <property type="evidence" value="ECO:0007669"/>
    <property type="project" value="TreeGrafter"/>
</dbReference>
<dbReference type="Pfam" id="PF12247">
    <property type="entry name" value="MKT1_N"/>
    <property type="match status" value="1"/>
</dbReference>
<comment type="similarity">
    <text evidence="2">Belongs to the XPG/RAD2 endonuclease family.</text>
</comment>
<dbReference type="EMBL" id="FO082871">
    <property type="protein sequence ID" value="CCF72582.1"/>
    <property type="molecule type" value="Genomic_DNA"/>
</dbReference>
<accession>I7J564</accession>
<name>I7J564_BABMR</name>
<dbReference type="Pfam" id="PF12246">
    <property type="entry name" value="MKT1_C"/>
    <property type="match status" value="1"/>
</dbReference>
<dbReference type="Proteomes" id="UP000002899">
    <property type="component" value="Chromosome I"/>
</dbReference>
<dbReference type="SUPFAM" id="SSF88723">
    <property type="entry name" value="PIN domain-like"/>
    <property type="match status" value="1"/>
</dbReference>
<dbReference type="InterPro" id="IPR022040">
    <property type="entry name" value="MKT1_N"/>
</dbReference>
<dbReference type="VEuPathDB" id="PiroplasmaDB:BMR1_01G00560"/>
<dbReference type="PANTHER" id="PTHR11081">
    <property type="entry name" value="FLAP ENDONUCLEASE FAMILY MEMBER"/>
    <property type="match status" value="1"/>
</dbReference>
<evidence type="ECO:0000256" key="1">
    <source>
        <dbReference type="ARBA" id="ARBA00022845"/>
    </source>
</evidence>
<evidence type="ECO:0000256" key="2">
    <source>
        <dbReference type="ARBA" id="ARBA00024023"/>
    </source>
</evidence>
<protein>
    <recommendedName>
        <fullName evidence="7">XPG N-terminal domain-containing protein</fullName>
    </recommendedName>
</protein>
<feature type="domain" description="Post-transcriptional regulator MKT1 C-terminal" evidence="3">
    <location>
        <begin position="455"/>
        <end position="679"/>
    </location>
</feature>
<dbReference type="InterPro" id="IPR006084">
    <property type="entry name" value="XPG/Rad2"/>
</dbReference>
<keyword evidence="6" id="KW-1185">Reference proteome</keyword>
<dbReference type="GeneID" id="24423192"/>
<evidence type="ECO:0000259" key="3">
    <source>
        <dbReference type="Pfam" id="PF12246"/>
    </source>
</evidence>
<reference evidence="5 6" key="1">
    <citation type="journal article" date="2012" name="Nucleic Acids Res.">
        <title>Sequencing of the smallest Apicomplexan genome from the human pathogen Babesia microti.</title>
        <authorList>
            <person name="Cornillot E."/>
            <person name="Hadj-Kaddour K."/>
            <person name="Dassouli A."/>
            <person name="Noel B."/>
            <person name="Ranwez V."/>
            <person name="Vacherie B."/>
            <person name="Augagneur Y."/>
            <person name="Bres V."/>
            <person name="Duclos A."/>
            <person name="Randazzo S."/>
            <person name="Carcy B."/>
            <person name="Debierre-Grockiego F."/>
            <person name="Delbecq S."/>
            <person name="Moubri-Menage K."/>
            <person name="Shams-Eldin H."/>
            <person name="Usmani-Brown S."/>
            <person name="Bringaud F."/>
            <person name="Wincker P."/>
            <person name="Vivares C.P."/>
            <person name="Schwarz R.T."/>
            <person name="Schetters T.P."/>
            <person name="Krause P.J."/>
            <person name="Gorenflot A."/>
            <person name="Berry V."/>
            <person name="Barbe V."/>
            <person name="Ben Mamoun C."/>
        </authorList>
    </citation>
    <scope>NUCLEOTIDE SEQUENCE [LARGE SCALE GENOMIC DNA]</scope>
    <source>
        <strain evidence="5 6">RI</strain>
    </source>
</reference>
<dbReference type="Gene3D" id="3.40.50.1010">
    <property type="entry name" value="5'-nuclease"/>
    <property type="match status" value="1"/>
</dbReference>
<reference evidence="5 6" key="3">
    <citation type="journal article" date="2016" name="Sci. Rep.">
        <title>Genome-wide diversity and gene expression profiling of Babesia microti isolates identify polymorphic genes that mediate host-pathogen interactions.</title>
        <authorList>
            <person name="Silva J.C."/>
            <person name="Cornillot E."/>
            <person name="McCracken C."/>
            <person name="Usmani-Brown S."/>
            <person name="Dwivedi A."/>
            <person name="Ifeonu O.O."/>
            <person name="Crabtree J."/>
            <person name="Gotia H.T."/>
            <person name="Virji A.Z."/>
            <person name="Reynes C."/>
            <person name="Colinge J."/>
            <person name="Kumar V."/>
            <person name="Lawres L."/>
            <person name="Pazzi J.E."/>
            <person name="Pablo J.V."/>
            <person name="Hung C."/>
            <person name="Brancato J."/>
            <person name="Kumari P."/>
            <person name="Orvis J."/>
            <person name="Tretina K."/>
            <person name="Chibucos M."/>
            <person name="Ott S."/>
            <person name="Sadzewicz L."/>
            <person name="Sengamalay N."/>
            <person name="Shetty A.C."/>
            <person name="Su Q."/>
            <person name="Tallon L."/>
            <person name="Fraser C.M."/>
            <person name="Frutos R."/>
            <person name="Molina D.M."/>
            <person name="Krause P.J."/>
            <person name="Ben Mamoun C."/>
        </authorList>
    </citation>
    <scope>NUCLEOTIDE SEQUENCE [LARGE SCALE GENOMIC DNA]</scope>
    <source>
        <strain evidence="5 6">RI</strain>
    </source>
</reference>
<proteinExistence type="inferred from homology"/>
<evidence type="ECO:0000259" key="4">
    <source>
        <dbReference type="Pfam" id="PF12247"/>
    </source>
</evidence>
<dbReference type="KEGG" id="bmic:BMR1_01G00560"/>
<dbReference type="RefSeq" id="XP_012647191.1">
    <property type="nucleotide sequence ID" value="XM_012791737.1"/>
</dbReference>
<evidence type="ECO:0008006" key="7">
    <source>
        <dbReference type="Google" id="ProtNLM"/>
    </source>
</evidence>
<dbReference type="InterPro" id="IPR022039">
    <property type="entry name" value="MKT1_C"/>
</dbReference>
<dbReference type="OMA" id="RFYQTKV"/>